<feature type="compositionally biased region" description="Polar residues" evidence="4">
    <location>
        <begin position="1"/>
        <end position="13"/>
    </location>
</feature>
<evidence type="ECO:0000313" key="6">
    <source>
        <dbReference type="Proteomes" id="UP001460270"/>
    </source>
</evidence>
<protein>
    <submittedName>
        <fullName evidence="5">Uncharacterized protein</fullName>
    </submittedName>
</protein>
<organism evidence="5 6">
    <name type="scientific">Mugilogobius chulae</name>
    <name type="common">yellowstripe goby</name>
    <dbReference type="NCBI Taxonomy" id="88201"/>
    <lineage>
        <taxon>Eukaryota</taxon>
        <taxon>Metazoa</taxon>
        <taxon>Chordata</taxon>
        <taxon>Craniata</taxon>
        <taxon>Vertebrata</taxon>
        <taxon>Euteleostomi</taxon>
        <taxon>Actinopterygii</taxon>
        <taxon>Neopterygii</taxon>
        <taxon>Teleostei</taxon>
        <taxon>Neoteleostei</taxon>
        <taxon>Acanthomorphata</taxon>
        <taxon>Gobiaria</taxon>
        <taxon>Gobiiformes</taxon>
        <taxon>Gobioidei</taxon>
        <taxon>Gobiidae</taxon>
        <taxon>Gobionellinae</taxon>
        <taxon>Mugilogobius</taxon>
    </lineage>
</organism>
<evidence type="ECO:0000256" key="3">
    <source>
        <dbReference type="ARBA" id="ARBA00022842"/>
    </source>
</evidence>
<dbReference type="PANTHER" id="PTHR12103:SF11">
    <property type="entry name" value="5'-NUCLEOTIDASE DOMAIN-CONTAINING PROTEIN 3"/>
    <property type="match status" value="1"/>
</dbReference>
<evidence type="ECO:0000313" key="5">
    <source>
        <dbReference type="EMBL" id="KAK7890976.1"/>
    </source>
</evidence>
<keyword evidence="3" id="KW-0460">Magnesium</keyword>
<gene>
    <name evidence="5" type="ORF">WMY93_022939</name>
</gene>
<dbReference type="Pfam" id="PF05761">
    <property type="entry name" value="5_nucleotid"/>
    <property type="match status" value="1"/>
</dbReference>
<dbReference type="GO" id="GO:0008253">
    <property type="term" value="F:5'-nucleotidase activity"/>
    <property type="evidence" value="ECO:0007669"/>
    <property type="project" value="TreeGrafter"/>
</dbReference>
<reference evidence="6" key="1">
    <citation type="submission" date="2024-04" db="EMBL/GenBank/DDBJ databases">
        <title>Salinicola lusitanus LLJ914,a marine bacterium isolated from the Okinawa Trough.</title>
        <authorList>
            <person name="Li J."/>
        </authorList>
    </citation>
    <scope>NUCLEOTIDE SEQUENCE [LARGE SCALE GENOMIC DNA]</scope>
</reference>
<dbReference type="GO" id="GO:0046872">
    <property type="term" value="F:metal ion binding"/>
    <property type="evidence" value="ECO:0007669"/>
    <property type="project" value="UniProtKB-KW"/>
</dbReference>
<accession>A0AAW0N4I4</accession>
<feature type="region of interest" description="Disordered" evidence="4">
    <location>
        <begin position="231"/>
        <end position="252"/>
    </location>
</feature>
<dbReference type="InterPro" id="IPR008380">
    <property type="entry name" value="HAD-SF_hydro_IG_5-nucl"/>
</dbReference>
<evidence type="ECO:0000256" key="2">
    <source>
        <dbReference type="ARBA" id="ARBA00022801"/>
    </source>
</evidence>
<dbReference type="EMBL" id="JBBPFD010000017">
    <property type="protein sequence ID" value="KAK7890976.1"/>
    <property type="molecule type" value="Genomic_DNA"/>
</dbReference>
<feature type="compositionally biased region" description="Basic and acidic residues" evidence="4">
    <location>
        <begin position="48"/>
        <end position="69"/>
    </location>
</feature>
<feature type="compositionally biased region" description="Polar residues" evidence="4">
    <location>
        <begin position="21"/>
        <end position="36"/>
    </location>
</feature>
<feature type="region of interest" description="Disordered" evidence="4">
    <location>
        <begin position="1"/>
        <end position="84"/>
    </location>
</feature>
<dbReference type="PANTHER" id="PTHR12103">
    <property type="entry name" value="5'-NUCLEOTIDASE DOMAIN-CONTAINING"/>
    <property type="match status" value="1"/>
</dbReference>
<dbReference type="SUPFAM" id="SSF56784">
    <property type="entry name" value="HAD-like"/>
    <property type="match status" value="1"/>
</dbReference>
<comment type="caution">
    <text evidence="5">The sequence shown here is derived from an EMBL/GenBank/DDBJ whole genome shotgun (WGS) entry which is preliminary data.</text>
</comment>
<keyword evidence="6" id="KW-1185">Reference proteome</keyword>
<evidence type="ECO:0000256" key="4">
    <source>
        <dbReference type="SAM" id="MobiDB-lite"/>
    </source>
</evidence>
<dbReference type="Proteomes" id="UP001460270">
    <property type="component" value="Unassembled WGS sequence"/>
</dbReference>
<keyword evidence="2" id="KW-0378">Hydrolase</keyword>
<dbReference type="AlphaFoldDB" id="A0AAW0N4I4"/>
<proteinExistence type="predicted"/>
<sequence>MERNQTTPETKQTAIERKQTTIEGKQTTIEGKQTTMGEAGNNRGGAYNKREEACSNRGEADNKRAEADNSRGGSGNNSEEVKPSSEAGLNSIYYKNSQSQDLTLKHGWRTGAIIPELRKEIKIMNTEQYVHMTTWLQTLTGLIEQMQVHGDPASQAVVQEWIKEREAMRPQTKDNFNAQFGSLFRTYHNPTYFSRRLSRFADIYMASISCLLKYDLKHTFFPRRTPLQHESTFWPQQHRPDSLTAQTQAQRR</sequence>
<name>A0AAW0N4I4_9GOBI</name>
<dbReference type="InterPro" id="IPR036412">
    <property type="entry name" value="HAD-like_sf"/>
</dbReference>
<feature type="compositionally biased region" description="Polar residues" evidence="4">
    <location>
        <begin position="243"/>
        <end position="252"/>
    </location>
</feature>
<keyword evidence="1" id="KW-0479">Metal-binding</keyword>
<evidence type="ECO:0000256" key="1">
    <source>
        <dbReference type="ARBA" id="ARBA00022723"/>
    </source>
</evidence>